<dbReference type="AlphaFoldDB" id="A0A6B0Y0D9"/>
<name>A0A6B0Y0D9_9RHOB</name>
<protein>
    <submittedName>
        <fullName evidence="1">Uncharacterized protein</fullName>
    </submittedName>
</protein>
<evidence type="ECO:0000313" key="1">
    <source>
        <dbReference type="EMBL" id="MXY33547.1"/>
    </source>
</evidence>
<organism evidence="1">
    <name type="scientific">Boseongicola sp. SB0664_bin_43</name>
    <dbReference type="NCBI Taxonomy" id="2604844"/>
    <lineage>
        <taxon>Bacteria</taxon>
        <taxon>Pseudomonadati</taxon>
        <taxon>Pseudomonadota</taxon>
        <taxon>Alphaproteobacteria</taxon>
        <taxon>Rhodobacterales</taxon>
        <taxon>Paracoccaceae</taxon>
        <taxon>Boseongicola</taxon>
    </lineage>
</organism>
<reference evidence="1" key="1">
    <citation type="submission" date="2019-09" db="EMBL/GenBank/DDBJ databases">
        <title>Characterisation of the sponge microbiome using genome-centric metagenomics.</title>
        <authorList>
            <person name="Engelberts J.P."/>
            <person name="Robbins S.J."/>
            <person name="De Goeij J.M."/>
            <person name="Aranda M."/>
            <person name="Bell S.C."/>
            <person name="Webster N.S."/>
        </authorList>
    </citation>
    <scope>NUCLEOTIDE SEQUENCE</scope>
    <source>
        <strain evidence="1">SB0664_bin_43</strain>
    </source>
</reference>
<proteinExistence type="predicted"/>
<gene>
    <name evidence="1" type="ORF">F4Y60_05555</name>
</gene>
<accession>A0A6B0Y0D9</accession>
<comment type="caution">
    <text evidence="1">The sequence shown here is derived from an EMBL/GenBank/DDBJ whole genome shotgun (WGS) entry which is preliminary data.</text>
</comment>
<dbReference type="EMBL" id="VXRY01000225">
    <property type="protein sequence ID" value="MXY33547.1"/>
    <property type="molecule type" value="Genomic_DNA"/>
</dbReference>
<sequence>MGLKGGDQADDLIECQFRNLGGVMVCRHFCIGVQAQAKGDAGEGLVLEHVHEVLRLAPGVAWLDASHGTVTLLEGLPVKRFWRAAMA</sequence>